<dbReference type="Proteomes" id="UP000094336">
    <property type="component" value="Unassembled WGS sequence"/>
</dbReference>
<keyword evidence="3" id="KW-0963">Cytoplasm</keyword>
<gene>
    <name evidence="8" type="ORF">BABINDRAFT_30758</name>
</gene>
<dbReference type="GO" id="GO:0030833">
    <property type="term" value="P:regulation of actin filament polymerization"/>
    <property type="evidence" value="ECO:0007669"/>
    <property type="project" value="InterPro"/>
</dbReference>
<dbReference type="GO" id="GO:0003729">
    <property type="term" value="F:mRNA binding"/>
    <property type="evidence" value="ECO:0007669"/>
    <property type="project" value="EnsemblFungi"/>
</dbReference>
<dbReference type="GO" id="GO:0005885">
    <property type="term" value="C:Arp2/3 protein complex"/>
    <property type="evidence" value="ECO:0007669"/>
    <property type="project" value="EnsemblFungi"/>
</dbReference>
<dbReference type="RefSeq" id="XP_018988096.1">
    <property type="nucleotide sequence ID" value="XM_019131502.1"/>
</dbReference>
<dbReference type="EMBL" id="KV454426">
    <property type="protein sequence ID" value="ODQ82768.1"/>
    <property type="molecule type" value="Genomic_DNA"/>
</dbReference>
<dbReference type="GO" id="GO:0000001">
    <property type="term" value="P:mitochondrion inheritance"/>
    <property type="evidence" value="ECO:0007669"/>
    <property type="project" value="EnsemblFungi"/>
</dbReference>
<dbReference type="InterPro" id="IPR006789">
    <property type="entry name" value="ARPC5"/>
</dbReference>
<proteinExistence type="inferred from homology"/>
<dbReference type="AlphaFoldDB" id="A0A1E3QYQ4"/>
<accession>A0A1E3QYQ4</accession>
<evidence type="ECO:0000256" key="6">
    <source>
        <dbReference type="ARBA" id="ARBA00060329"/>
    </source>
</evidence>
<evidence type="ECO:0000256" key="2">
    <source>
        <dbReference type="ARBA" id="ARBA00006084"/>
    </source>
</evidence>
<evidence type="ECO:0000256" key="3">
    <source>
        <dbReference type="ARBA" id="ARBA00022490"/>
    </source>
</evidence>
<protein>
    <recommendedName>
        <fullName evidence="5 7">Actin-related protein 2/3 complex subunit 5</fullName>
    </recommendedName>
</protein>
<dbReference type="GO" id="GO:0034314">
    <property type="term" value="P:Arp2/3 complex-mediated actin nucleation"/>
    <property type="evidence" value="ECO:0007669"/>
    <property type="project" value="InterPro"/>
</dbReference>
<reference evidence="9" key="1">
    <citation type="submission" date="2016-05" db="EMBL/GenBank/DDBJ databases">
        <title>Comparative genomics of biotechnologically important yeasts.</title>
        <authorList>
            <consortium name="DOE Joint Genome Institute"/>
            <person name="Riley R."/>
            <person name="Haridas S."/>
            <person name="Wolfe K.H."/>
            <person name="Lopes M.R."/>
            <person name="Hittinger C.T."/>
            <person name="Goker M."/>
            <person name="Salamov A."/>
            <person name="Wisecaver J."/>
            <person name="Long T.M."/>
            <person name="Aerts A.L."/>
            <person name="Barry K."/>
            <person name="Choi C."/>
            <person name="Clum A."/>
            <person name="Coughlan A.Y."/>
            <person name="Deshpande S."/>
            <person name="Douglass A.P."/>
            <person name="Hanson S.J."/>
            <person name="Klenk H.-P."/>
            <person name="Labutti K."/>
            <person name="Lapidus A."/>
            <person name="Lindquist E."/>
            <person name="Lipzen A."/>
            <person name="Meier-Kolthoff J.P."/>
            <person name="Ohm R.A."/>
            <person name="Otillar R.P."/>
            <person name="Pangilinan J."/>
            <person name="Peng Y."/>
            <person name="Rokas A."/>
            <person name="Rosa C.A."/>
            <person name="Scheuner C."/>
            <person name="Sibirny A.A."/>
            <person name="Slot J.C."/>
            <person name="Stielow J.B."/>
            <person name="Sun H."/>
            <person name="Kurtzman C.P."/>
            <person name="Blackwell M."/>
            <person name="Grigoriev I.V."/>
            <person name="Jeffries T.W."/>
        </authorList>
    </citation>
    <scope>NUCLEOTIDE SEQUENCE [LARGE SCALE GENOMIC DNA]</scope>
    <source>
        <strain evidence="9">NRRL Y-12698</strain>
    </source>
</reference>
<comment type="similarity">
    <text evidence="2 7">Belongs to the ARPC5 family.</text>
</comment>
<evidence type="ECO:0000313" key="9">
    <source>
        <dbReference type="Proteomes" id="UP000094336"/>
    </source>
</evidence>
<keyword evidence="9" id="KW-1185">Reference proteome</keyword>
<evidence type="ECO:0000256" key="1">
    <source>
        <dbReference type="ARBA" id="ARBA00004245"/>
    </source>
</evidence>
<dbReference type="SUPFAM" id="SSF69103">
    <property type="entry name" value="Arp2/3 complex 16 kDa subunit ARPC5"/>
    <property type="match status" value="1"/>
</dbReference>
<dbReference type="GeneID" id="30149355"/>
<evidence type="ECO:0000256" key="5">
    <source>
        <dbReference type="ARBA" id="ARBA00040214"/>
    </source>
</evidence>
<evidence type="ECO:0000256" key="7">
    <source>
        <dbReference type="RuleBase" id="RU004301"/>
    </source>
</evidence>
<comment type="subcellular location">
    <subcellularLocation>
        <location evidence="1">Cytoplasm</location>
        <location evidence="1">Cytoskeleton</location>
    </subcellularLocation>
</comment>
<sequence>MEDWRRIDIDALNTDSKLTAEDLKPNIAAIPANQLQTIQQKILLLQSTGQPVEALRLALTQPPYGNSDSEKDAYAKALSDVLVYNKNVNDIKDIVLQLDKAQQDNLVKYLYKIMNQGLAGSVNSGVILNWYDQLTEITGLGPVVRYLSDRRTV</sequence>
<dbReference type="STRING" id="984486.A0A1E3QYQ4"/>
<dbReference type="GO" id="GO:0030674">
    <property type="term" value="F:protein-macromolecule adaptor activity"/>
    <property type="evidence" value="ECO:0007669"/>
    <property type="project" value="EnsemblFungi"/>
</dbReference>
<dbReference type="Pfam" id="PF04699">
    <property type="entry name" value="P16-Arc"/>
    <property type="match status" value="1"/>
</dbReference>
<dbReference type="GO" id="GO:0044396">
    <property type="term" value="P:actin cortical patch organization"/>
    <property type="evidence" value="ECO:0007669"/>
    <property type="project" value="EnsemblFungi"/>
</dbReference>
<organism evidence="8 9">
    <name type="scientific">Babjeviella inositovora NRRL Y-12698</name>
    <dbReference type="NCBI Taxonomy" id="984486"/>
    <lineage>
        <taxon>Eukaryota</taxon>
        <taxon>Fungi</taxon>
        <taxon>Dikarya</taxon>
        <taxon>Ascomycota</taxon>
        <taxon>Saccharomycotina</taxon>
        <taxon>Pichiomycetes</taxon>
        <taxon>Serinales incertae sedis</taxon>
        <taxon>Babjeviella</taxon>
    </lineage>
</organism>
<comment type="function">
    <text evidence="6">Functions as a component of the Arp2/3 complex which is involved in regulation of actin polymerization and together with an activating nucleation-promoting factor (NPF) mediates the formation of branched actin networks.</text>
</comment>
<dbReference type="InterPro" id="IPR036743">
    <property type="entry name" value="ARPC5_sf"/>
</dbReference>
<dbReference type="OrthoDB" id="195498at2759"/>
<keyword evidence="4 7" id="KW-0206">Cytoskeleton</keyword>
<dbReference type="FunFam" id="1.25.40.190:FF:000003">
    <property type="entry name" value="Actin-related protein 2/3 complex subunit 5"/>
    <property type="match status" value="1"/>
</dbReference>
<name>A0A1E3QYQ4_9ASCO</name>
<evidence type="ECO:0000256" key="4">
    <source>
        <dbReference type="ARBA" id="ARBA00023212"/>
    </source>
</evidence>
<evidence type="ECO:0000313" key="8">
    <source>
        <dbReference type="EMBL" id="ODQ82768.1"/>
    </source>
</evidence>
<dbReference type="PIRSF" id="PIRSF039096">
    <property type="entry name" value="p16-ARC"/>
    <property type="match status" value="1"/>
</dbReference>
<dbReference type="PANTHER" id="PTHR12644">
    <property type="entry name" value="ARP2/3 COMPLEX 16 KD SUBUNIT P16-ARC"/>
    <property type="match status" value="1"/>
</dbReference>
<dbReference type="Gene3D" id="1.25.40.190">
    <property type="entry name" value="Actin-related protein 2/3 complex subunit 5"/>
    <property type="match status" value="1"/>
</dbReference>
<comment type="function">
    <text evidence="7">Functions as component of the Arp2/3 complex which is involved in regulation of actin polymerization and together with an activating nucleation-promoting factor (NPF) mediates the formation of branched actin networks. Arp2/3 complex plays a critical role in the control of cell morphogenesis via the modulation of cell polarity development.</text>
</comment>